<evidence type="ECO:0000256" key="1">
    <source>
        <dbReference type="ARBA" id="ARBA00004589"/>
    </source>
</evidence>
<evidence type="ECO:0000256" key="6">
    <source>
        <dbReference type="ARBA" id="ARBA00022729"/>
    </source>
</evidence>
<keyword evidence="5" id="KW-0472">Membrane</keyword>
<evidence type="ECO:0000256" key="4">
    <source>
        <dbReference type="ARBA" id="ARBA00022525"/>
    </source>
</evidence>
<keyword evidence="7" id="KW-1015">Disulfide bond</keyword>
<feature type="chain" id="PRO_5040221695" description="CFEM domain-containing protein" evidence="9">
    <location>
        <begin position="21"/>
        <end position="157"/>
    </location>
</feature>
<evidence type="ECO:0000256" key="9">
    <source>
        <dbReference type="SAM" id="SignalP"/>
    </source>
</evidence>
<gene>
    <name evidence="11" type="ORF">CRHIZ90672A_00010285</name>
</gene>
<dbReference type="EMBL" id="CABFNQ020000659">
    <property type="protein sequence ID" value="CAH0021607.1"/>
    <property type="molecule type" value="Genomic_DNA"/>
</dbReference>
<reference evidence="11" key="1">
    <citation type="submission" date="2021-10" db="EMBL/GenBank/DDBJ databases">
        <authorList>
            <person name="Piombo E."/>
        </authorList>
    </citation>
    <scope>NUCLEOTIDE SEQUENCE</scope>
</reference>
<keyword evidence="4" id="KW-0964">Secreted</keyword>
<evidence type="ECO:0000256" key="2">
    <source>
        <dbReference type="ARBA" id="ARBA00004613"/>
    </source>
</evidence>
<dbReference type="OrthoDB" id="2496787at2759"/>
<sequence length="157" mass="17803">MRRFQLLLVLVQVLATGVLGIETTSILSELKNLPACGVGCSEKAGQYANHRQIQTNCFTSVINNNPCDIFNATCICTDTTFHDAAQNCITSNCPAQEALTQRKLIETPPKDVSKVEARVCERPYRTRKYVLFIPMMVEGPWWFCPWIRLYSRWLTLG</sequence>
<evidence type="ECO:0000313" key="12">
    <source>
        <dbReference type="Proteomes" id="UP000696573"/>
    </source>
</evidence>
<dbReference type="Proteomes" id="UP000696573">
    <property type="component" value="Unassembled WGS sequence"/>
</dbReference>
<dbReference type="AlphaFoldDB" id="A0A9N9YLN6"/>
<keyword evidence="12" id="KW-1185">Reference proteome</keyword>
<dbReference type="InterPro" id="IPR008427">
    <property type="entry name" value="Extracellular_membr_CFEM_dom"/>
</dbReference>
<comment type="subcellular location">
    <subcellularLocation>
        <location evidence="1">Membrane</location>
        <topology evidence="1">Lipid-anchor</topology>
        <topology evidence="1">GPI-anchor</topology>
    </subcellularLocation>
    <subcellularLocation>
        <location evidence="2">Secreted</location>
    </subcellularLocation>
</comment>
<comment type="similarity">
    <text evidence="3">Belongs to the RBT5 family.</text>
</comment>
<evidence type="ECO:0000256" key="5">
    <source>
        <dbReference type="ARBA" id="ARBA00022622"/>
    </source>
</evidence>
<dbReference type="GO" id="GO:0098552">
    <property type="term" value="C:side of membrane"/>
    <property type="evidence" value="ECO:0007669"/>
    <property type="project" value="UniProtKB-KW"/>
</dbReference>
<feature type="domain" description="CFEM" evidence="10">
    <location>
        <begin position="52"/>
        <end position="105"/>
    </location>
</feature>
<dbReference type="GO" id="GO:0005576">
    <property type="term" value="C:extracellular region"/>
    <property type="evidence" value="ECO:0007669"/>
    <property type="project" value="UniProtKB-SubCell"/>
</dbReference>
<comment type="caution">
    <text evidence="11">The sequence shown here is derived from an EMBL/GenBank/DDBJ whole genome shotgun (WGS) entry which is preliminary data.</text>
</comment>
<keyword evidence="6 9" id="KW-0732">Signal</keyword>
<evidence type="ECO:0000256" key="7">
    <source>
        <dbReference type="ARBA" id="ARBA00023157"/>
    </source>
</evidence>
<evidence type="ECO:0000256" key="3">
    <source>
        <dbReference type="ARBA" id="ARBA00010031"/>
    </source>
</evidence>
<proteinExistence type="inferred from homology"/>
<name>A0A9N9YLN6_9HYPO</name>
<evidence type="ECO:0000256" key="8">
    <source>
        <dbReference type="ARBA" id="ARBA00023288"/>
    </source>
</evidence>
<evidence type="ECO:0000313" key="11">
    <source>
        <dbReference type="EMBL" id="CAH0021607.1"/>
    </source>
</evidence>
<dbReference type="Pfam" id="PF05730">
    <property type="entry name" value="CFEM"/>
    <property type="match status" value="1"/>
</dbReference>
<organism evidence="11 12">
    <name type="scientific">Clonostachys rhizophaga</name>
    <dbReference type="NCBI Taxonomy" id="160324"/>
    <lineage>
        <taxon>Eukaryota</taxon>
        <taxon>Fungi</taxon>
        <taxon>Dikarya</taxon>
        <taxon>Ascomycota</taxon>
        <taxon>Pezizomycotina</taxon>
        <taxon>Sordariomycetes</taxon>
        <taxon>Hypocreomycetidae</taxon>
        <taxon>Hypocreales</taxon>
        <taxon>Bionectriaceae</taxon>
        <taxon>Clonostachys</taxon>
    </lineage>
</organism>
<feature type="signal peptide" evidence="9">
    <location>
        <begin position="1"/>
        <end position="20"/>
    </location>
</feature>
<evidence type="ECO:0000259" key="10">
    <source>
        <dbReference type="Pfam" id="PF05730"/>
    </source>
</evidence>
<keyword evidence="5" id="KW-0336">GPI-anchor</keyword>
<keyword evidence="8" id="KW-0449">Lipoprotein</keyword>
<keyword evidence="5" id="KW-0325">Glycoprotein</keyword>
<protein>
    <recommendedName>
        <fullName evidence="10">CFEM domain-containing protein</fullName>
    </recommendedName>
</protein>
<accession>A0A9N9YLN6</accession>